<dbReference type="Proteomes" id="UP001161409">
    <property type="component" value="Unassembled WGS sequence"/>
</dbReference>
<keyword evidence="5" id="KW-1185">Reference proteome</keyword>
<comment type="catalytic activity">
    <reaction evidence="1">
        <text>an S-substituted glutathione + H2O = an S-substituted L-cysteinylglycine + L-glutamate</text>
        <dbReference type="Rhea" id="RHEA:59468"/>
        <dbReference type="ChEBI" id="CHEBI:15377"/>
        <dbReference type="ChEBI" id="CHEBI:29985"/>
        <dbReference type="ChEBI" id="CHEBI:90779"/>
        <dbReference type="ChEBI" id="CHEBI:143103"/>
        <dbReference type="EC" id="3.4.19.13"/>
    </reaction>
</comment>
<dbReference type="RefSeq" id="WP_169561141.1">
    <property type="nucleotide sequence ID" value="NZ_BSNF01000008.1"/>
</dbReference>
<evidence type="ECO:0000313" key="4">
    <source>
        <dbReference type="EMBL" id="GLQ07059.1"/>
    </source>
</evidence>
<evidence type="ECO:0000256" key="3">
    <source>
        <dbReference type="ARBA" id="ARBA00047417"/>
    </source>
</evidence>
<accession>A0ABQ5U722</accession>
<evidence type="ECO:0008006" key="6">
    <source>
        <dbReference type="Google" id="ProtNLM"/>
    </source>
</evidence>
<dbReference type="Gene3D" id="3.60.20.40">
    <property type="match status" value="1"/>
</dbReference>
<dbReference type="SUPFAM" id="SSF56235">
    <property type="entry name" value="N-terminal nucleophile aminohydrolases (Ntn hydrolases)"/>
    <property type="match status" value="1"/>
</dbReference>
<comment type="catalytic activity">
    <reaction evidence="2">
        <text>glutathione + H2O = L-cysteinylglycine + L-glutamate</text>
        <dbReference type="Rhea" id="RHEA:28807"/>
        <dbReference type="ChEBI" id="CHEBI:15377"/>
        <dbReference type="ChEBI" id="CHEBI:29985"/>
        <dbReference type="ChEBI" id="CHEBI:57925"/>
        <dbReference type="ChEBI" id="CHEBI:61694"/>
        <dbReference type="EC" id="3.4.19.13"/>
    </reaction>
</comment>
<evidence type="ECO:0000256" key="2">
    <source>
        <dbReference type="ARBA" id="ARBA00001089"/>
    </source>
</evidence>
<evidence type="ECO:0000313" key="5">
    <source>
        <dbReference type="Proteomes" id="UP001161409"/>
    </source>
</evidence>
<dbReference type="PANTHER" id="PTHR11686:SF9">
    <property type="entry name" value="RE13973P"/>
    <property type="match status" value="1"/>
</dbReference>
<protein>
    <recommendedName>
        <fullName evidence="6">Gamma-glutamyltranspeptidase</fullName>
    </recommendedName>
</protein>
<name>A0ABQ5U722_9PROT</name>
<dbReference type="Pfam" id="PF01019">
    <property type="entry name" value="G_glu_transpept"/>
    <property type="match status" value="1"/>
</dbReference>
<dbReference type="InterPro" id="IPR000101">
    <property type="entry name" value="GGT_peptidase"/>
</dbReference>
<reference evidence="4" key="1">
    <citation type="journal article" date="2014" name="Int. J. Syst. Evol. Microbiol.">
        <title>Complete genome of a new Firmicutes species belonging to the dominant human colonic microbiota ('Ruminococcus bicirculans') reveals two chromosomes and a selective capacity to utilize plant glucans.</title>
        <authorList>
            <consortium name="NISC Comparative Sequencing Program"/>
            <person name="Wegmann U."/>
            <person name="Louis P."/>
            <person name="Goesmann A."/>
            <person name="Henrissat B."/>
            <person name="Duncan S.H."/>
            <person name="Flint H.J."/>
        </authorList>
    </citation>
    <scope>NUCLEOTIDE SEQUENCE</scope>
    <source>
        <strain evidence="4">NBRC 103408</strain>
    </source>
</reference>
<sequence length="473" mass="49509">MGGLFALAACETAEQPVGVLESVEGPLGGAASDEPRATLVAQDILSSGGSAADAATALYFTLAVTYPIAGSLGGGGECIVYDRQKNELENLQFFAAPPQAGGRIAVPGNMRGFAALHARYGKMDWGALLAPAENFANFGESMSRAQHMAMVTTTDPAGLGDNLKTIYGNGAGAFKDEGAKIRQVRLASVLSRLRTDGGAAFYGGTMARAYLSDVRDAGGTMTSADLFNYKPTWQAARTFNTDAHTVGISSRYYGELYQNLWQGIFDGKGLLQLDTSVSAGQQAEVAARNFGPYARFSPFVSGGATSFVTMDNRGSAVSCVVGVRKPFGVGEAGNITGIVMAPNIPDEQAEFPATPMVVANLPTKTFQYASASSGGAAGVSGAVRTAVGVFGEGRTLEAAISEPRVFTMGQQLPLLYEQKIPADQLLGMTDRHPVMIEVERLGAVNAIHCADGKVFNCQSRSDPRGYGLSMIQK</sequence>
<dbReference type="PRINTS" id="PR01210">
    <property type="entry name" value="GGTRANSPTASE"/>
</dbReference>
<organism evidence="4 5">
    <name type="scientific">Sneathiella chinensis</name>
    <dbReference type="NCBI Taxonomy" id="349750"/>
    <lineage>
        <taxon>Bacteria</taxon>
        <taxon>Pseudomonadati</taxon>
        <taxon>Pseudomonadota</taxon>
        <taxon>Alphaproteobacteria</taxon>
        <taxon>Sneathiellales</taxon>
        <taxon>Sneathiellaceae</taxon>
        <taxon>Sneathiella</taxon>
    </lineage>
</organism>
<dbReference type="EMBL" id="BSNF01000008">
    <property type="protein sequence ID" value="GLQ07059.1"/>
    <property type="molecule type" value="Genomic_DNA"/>
</dbReference>
<proteinExistence type="predicted"/>
<dbReference type="InterPro" id="IPR029055">
    <property type="entry name" value="Ntn_hydrolases_N"/>
</dbReference>
<reference evidence="4" key="2">
    <citation type="submission" date="2023-01" db="EMBL/GenBank/DDBJ databases">
        <title>Draft genome sequence of Sneathiella chinensis strain NBRC 103408.</title>
        <authorList>
            <person name="Sun Q."/>
            <person name="Mori K."/>
        </authorList>
    </citation>
    <scope>NUCLEOTIDE SEQUENCE</scope>
    <source>
        <strain evidence="4">NBRC 103408</strain>
    </source>
</reference>
<evidence type="ECO:0000256" key="1">
    <source>
        <dbReference type="ARBA" id="ARBA00001049"/>
    </source>
</evidence>
<dbReference type="InterPro" id="IPR043137">
    <property type="entry name" value="GGT_ssub_C"/>
</dbReference>
<gene>
    <name evidence="4" type="ORF">GCM10007924_22800</name>
</gene>
<comment type="catalytic activity">
    <reaction evidence="3">
        <text>an N-terminal (5-L-glutamyl)-[peptide] + an alpha-amino acid = 5-L-glutamyl amino acid + an N-terminal L-alpha-aminoacyl-[peptide]</text>
        <dbReference type="Rhea" id="RHEA:23904"/>
        <dbReference type="Rhea" id="RHEA-COMP:9780"/>
        <dbReference type="Rhea" id="RHEA-COMP:9795"/>
        <dbReference type="ChEBI" id="CHEBI:77644"/>
        <dbReference type="ChEBI" id="CHEBI:78597"/>
        <dbReference type="ChEBI" id="CHEBI:78599"/>
        <dbReference type="ChEBI" id="CHEBI:78608"/>
        <dbReference type="EC" id="2.3.2.2"/>
    </reaction>
</comment>
<comment type="caution">
    <text evidence="4">The sequence shown here is derived from an EMBL/GenBank/DDBJ whole genome shotgun (WGS) entry which is preliminary data.</text>
</comment>
<dbReference type="PANTHER" id="PTHR11686">
    <property type="entry name" value="GAMMA GLUTAMYL TRANSPEPTIDASE"/>
    <property type="match status" value="1"/>
</dbReference>